<keyword evidence="2" id="KW-1185">Reference proteome</keyword>
<proteinExistence type="predicted"/>
<evidence type="ECO:0000313" key="2">
    <source>
        <dbReference type="Proteomes" id="UP000799439"/>
    </source>
</evidence>
<sequence length="644" mass="70605">MMSNLATELQAHLDLLRDGSSSQIDERLIDSCCQVLPRQLSQAESVSLITNISKLAPTLPLDPTPLNKLLITLLEPYSFSDILGLSDNIDFVTGLSVRAVPYNRLLLAILSKATLSPSDAATIAGRPEVISALITLWLTTSEPGIGHEAGEVLYGLLKVDYQSDGFSSTSGQGLVWKRVFQDKDVYSLIYSICISDPKRSQHDVSRNQRTLAQSRLLELLPKLCLLDWTALTRSHMEQVERSYASHPSNGLLGFAAIDMVNTEDDVLMHKCLIEFFSDLIETVTTSGPDTHRDSSVSLDFLISTGVHVRLADFYVDPSESRHGVLEVQFLYSSVARYVATYASNYSDHFSKLDYNYEVLVRLQKALNLSPSQWAHQESPRHDLNVLASLPRAVLLRSITEPNIGSTRLPGDSVLSRLPTKQTNSDVLNTLATIFKGPSSVESLTYPEESPMMSSIDEKGLAEAQAARALYYLYIAKYNPNIFSDLVSHADSIALTDTALAAINVIHAVINSNWAPLPPSPVRRMISEADLLSQLPNPPPATPNSGPEAIIAPPSMEHTLPYLIKPARSFANIVGGRGDVESVAYKVAIAKFDALKSLHDRLQDVAATDPEPGYEQILFTLNRSVTRGPWSHQGDAGGRVATMEL</sequence>
<dbReference type="AlphaFoldDB" id="A0A9P4J4I1"/>
<name>A0A9P4J4I1_9PEZI</name>
<evidence type="ECO:0000313" key="1">
    <source>
        <dbReference type="EMBL" id="KAF2153302.1"/>
    </source>
</evidence>
<reference evidence="1" key="1">
    <citation type="journal article" date="2020" name="Stud. Mycol.">
        <title>101 Dothideomycetes genomes: a test case for predicting lifestyles and emergence of pathogens.</title>
        <authorList>
            <person name="Haridas S."/>
            <person name="Albert R."/>
            <person name="Binder M."/>
            <person name="Bloem J."/>
            <person name="Labutti K."/>
            <person name="Salamov A."/>
            <person name="Andreopoulos B."/>
            <person name="Baker S."/>
            <person name="Barry K."/>
            <person name="Bills G."/>
            <person name="Bluhm B."/>
            <person name="Cannon C."/>
            <person name="Castanera R."/>
            <person name="Culley D."/>
            <person name="Daum C."/>
            <person name="Ezra D."/>
            <person name="Gonzalez J."/>
            <person name="Henrissat B."/>
            <person name="Kuo A."/>
            <person name="Liang C."/>
            <person name="Lipzen A."/>
            <person name="Lutzoni F."/>
            <person name="Magnuson J."/>
            <person name="Mondo S."/>
            <person name="Nolan M."/>
            <person name="Ohm R."/>
            <person name="Pangilinan J."/>
            <person name="Park H.-J."/>
            <person name="Ramirez L."/>
            <person name="Alfaro M."/>
            <person name="Sun H."/>
            <person name="Tritt A."/>
            <person name="Yoshinaga Y."/>
            <person name="Zwiers L.-H."/>
            <person name="Turgeon B."/>
            <person name="Goodwin S."/>
            <person name="Spatafora J."/>
            <person name="Crous P."/>
            <person name="Grigoriev I."/>
        </authorList>
    </citation>
    <scope>NUCLEOTIDE SEQUENCE</scope>
    <source>
        <strain evidence="1">CBS 260.36</strain>
    </source>
</reference>
<gene>
    <name evidence="1" type="ORF">K461DRAFT_225108</name>
</gene>
<accession>A0A9P4J4I1</accession>
<comment type="caution">
    <text evidence="1">The sequence shown here is derived from an EMBL/GenBank/DDBJ whole genome shotgun (WGS) entry which is preliminary data.</text>
</comment>
<dbReference type="OrthoDB" id="4538483at2759"/>
<organism evidence="1 2">
    <name type="scientific">Myriangium duriaei CBS 260.36</name>
    <dbReference type="NCBI Taxonomy" id="1168546"/>
    <lineage>
        <taxon>Eukaryota</taxon>
        <taxon>Fungi</taxon>
        <taxon>Dikarya</taxon>
        <taxon>Ascomycota</taxon>
        <taxon>Pezizomycotina</taxon>
        <taxon>Dothideomycetes</taxon>
        <taxon>Dothideomycetidae</taxon>
        <taxon>Myriangiales</taxon>
        <taxon>Myriangiaceae</taxon>
        <taxon>Myriangium</taxon>
    </lineage>
</organism>
<dbReference type="Proteomes" id="UP000799439">
    <property type="component" value="Unassembled WGS sequence"/>
</dbReference>
<protein>
    <recommendedName>
        <fullName evidence="3">DNA mismatch repair protein HSM3 N-terminal domain-containing protein</fullName>
    </recommendedName>
</protein>
<evidence type="ECO:0008006" key="3">
    <source>
        <dbReference type="Google" id="ProtNLM"/>
    </source>
</evidence>
<dbReference type="EMBL" id="ML996085">
    <property type="protein sequence ID" value="KAF2153302.1"/>
    <property type="molecule type" value="Genomic_DNA"/>
</dbReference>